<dbReference type="EMBL" id="JAVFKD010000015">
    <property type="protein sequence ID" value="KAK5989221.1"/>
    <property type="molecule type" value="Genomic_DNA"/>
</dbReference>
<keyword evidence="3" id="KW-1185">Reference proteome</keyword>
<evidence type="ECO:0000256" key="1">
    <source>
        <dbReference type="SAM" id="Phobius"/>
    </source>
</evidence>
<evidence type="ECO:0000313" key="3">
    <source>
        <dbReference type="Proteomes" id="UP001338125"/>
    </source>
</evidence>
<evidence type="ECO:0000313" key="2">
    <source>
        <dbReference type="EMBL" id="KAK5989221.1"/>
    </source>
</evidence>
<proteinExistence type="predicted"/>
<sequence>MNITTKYFSRRDQQPPLVDQRRAFNIAMGAILMRHVPLQFTTSVFPLRRFSHVSDIDKATAGFTELTATNLKRIAGLQFQGTSDLSEHLKLDQATVTAPSTTTPASSAFESIRLLFPRDSDSHSLLRSLVSKRGFDPDCLYLGAAPLRRDDDKHEADVKFLYLAPRLMDLFEEIENPKPRGLLDKWLEQRSKARHVMLATLAGVVIAILLGILGLIVGIFQACVSYQAWKHPVGN</sequence>
<gene>
    <name evidence="2" type="ORF">PT974_10723</name>
</gene>
<comment type="caution">
    <text evidence="2">The sequence shown here is derived from an EMBL/GenBank/DDBJ whole genome shotgun (WGS) entry which is preliminary data.</text>
</comment>
<organism evidence="2 3">
    <name type="scientific">Cladobotryum mycophilum</name>
    <dbReference type="NCBI Taxonomy" id="491253"/>
    <lineage>
        <taxon>Eukaryota</taxon>
        <taxon>Fungi</taxon>
        <taxon>Dikarya</taxon>
        <taxon>Ascomycota</taxon>
        <taxon>Pezizomycotina</taxon>
        <taxon>Sordariomycetes</taxon>
        <taxon>Hypocreomycetidae</taxon>
        <taxon>Hypocreales</taxon>
        <taxon>Hypocreaceae</taxon>
        <taxon>Cladobotryum</taxon>
    </lineage>
</organism>
<dbReference type="Proteomes" id="UP001338125">
    <property type="component" value="Unassembled WGS sequence"/>
</dbReference>
<keyword evidence="1" id="KW-0812">Transmembrane</keyword>
<keyword evidence="1" id="KW-0472">Membrane</keyword>
<reference evidence="2 3" key="1">
    <citation type="submission" date="2024-01" db="EMBL/GenBank/DDBJ databases">
        <title>Complete genome of Cladobotryum mycophilum ATHUM6906.</title>
        <authorList>
            <person name="Christinaki A.C."/>
            <person name="Myridakis A.I."/>
            <person name="Kouvelis V.N."/>
        </authorList>
    </citation>
    <scope>NUCLEOTIDE SEQUENCE [LARGE SCALE GENOMIC DNA]</scope>
    <source>
        <strain evidence="2 3">ATHUM6906</strain>
    </source>
</reference>
<keyword evidence="1" id="KW-1133">Transmembrane helix</keyword>
<name>A0ABR0SBK9_9HYPO</name>
<protein>
    <submittedName>
        <fullName evidence="2">Uncharacterized protein</fullName>
    </submittedName>
</protein>
<accession>A0ABR0SBK9</accession>
<feature type="transmembrane region" description="Helical" evidence="1">
    <location>
        <begin position="196"/>
        <end position="220"/>
    </location>
</feature>